<organism evidence="5 6">
    <name type="scientific">Robinsoniella peoriensis</name>
    <dbReference type="NCBI Taxonomy" id="180332"/>
    <lineage>
        <taxon>Bacteria</taxon>
        <taxon>Bacillati</taxon>
        <taxon>Bacillota</taxon>
        <taxon>Clostridia</taxon>
        <taxon>Lachnospirales</taxon>
        <taxon>Lachnospiraceae</taxon>
        <taxon>Robinsoniella</taxon>
    </lineage>
</organism>
<dbReference type="InterPro" id="IPR003593">
    <property type="entry name" value="AAA+_ATPase"/>
</dbReference>
<protein>
    <submittedName>
        <fullName evidence="5">Taurine import ATP-binding protein TauB</fullName>
    </submittedName>
</protein>
<dbReference type="CDD" id="cd03293">
    <property type="entry name" value="ABC_NrtD_SsuB_transporters"/>
    <property type="match status" value="1"/>
</dbReference>
<evidence type="ECO:0000256" key="3">
    <source>
        <dbReference type="ARBA" id="ARBA00022840"/>
    </source>
</evidence>
<comment type="caution">
    <text evidence="5">The sequence shown here is derived from an EMBL/GenBank/DDBJ whole genome shotgun (WGS) entry which is preliminary data.</text>
</comment>
<dbReference type="Gene3D" id="3.40.50.300">
    <property type="entry name" value="P-loop containing nucleotide triphosphate hydrolases"/>
    <property type="match status" value="1"/>
</dbReference>
<proteinExistence type="predicted"/>
<dbReference type="STRING" id="180332.GCA_000797495_00454"/>
<accession>A0A4U8Q2Z5</accession>
<evidence type="ECO:0000259" key="4">
    <source>
        <dbReference type="PROSITE" id="PS50893"/>
    </source>
</evidence>
<dbReference type="RefSeq" id="WP_138003707.1">
    <property type="nucleotide sequence ID" value="NZ_JBHTNY010000010.1"/>
</dbReference>
<feature type="domain" description="ABC transporter" evidence="4">
    <location>
        <begin position="6"/>
        <end position="241"/>
    </location>
</feature>
<reference evidence="5 6" key="1">
    <citation type="journal article" date="2019" name="Anaerobe">
        <title>Detection of Robinsoniella peoriensis in multiple bone samples of a trauma patient.</title>
        <authorList>
            <person name="Schrottner P."/>
            <person name="Hartwich K."/>
            <person name="Bunk B."/>
            <person name="Schober I."/>
            <person name="Helbig S."/>
            <person name="Rudolph W.W."/>
            <person name="Gunzer F."/>
        </authorList>
    </citation>
    <scope>NUCLEOTIDE SEQUENCE [LARGE SCALE GENOMIC DNA]</scope>
    <source>
        <strain evidence="5 6">DSM 106044</strain>
    </source>
</reference>
<name>A0A4U8Q2Z5_9FIRM</name>
<sequence>MVHNLLTVQNVSKSYRSSFQDSICVFQDLNISVNPNEIVALLGPSGCGKTTLLNMIAGFEIPDTGKMLLENQAITGPASNRGVVFQAPVLFPWLNVRENIAYGLNRRHISKKDQEETIREYIGLVHLNGFENYYPNELSGGMQQRTALARTLILHPQLLLMDEPFSALDPMLRFQMQQLVLSIWEKLKQTIIFVTHDIEEAMILADRIYIFGKCPRGILKEIKVPAFTIDSPSSSCLDSPEFIRTKKEIRNILFSCS</sequence>
<dbReference type="PROSITE" id="PS50893">
    <property type="entry name" value="ABC_TRANSPORTER_2"/>
    <property type="match status" value="1"/>
</dbReference>
<dbReference type="InterPro" id="IPR003439">
    <property type="entry name" value="ABC_transporter-like_ATP-bd"/>
</dbReference>
<dbReference type="GO" id="GO:0016887">
    <property type="term" value="F:ATP hydrolysis activity"/>
    <property type="evidence" value="ECO:0007669"/>
    <property type="project" value="InterPro"/>
</dbReference>
<dbReference type="Proteomes" id="UP000306509">
    <property type="component" value="Unassembled WGS sequence"/>
</dbReference>
<dbReference type="GO" id="GO:0005524">
    <property type="term" value="F:ATP binding"/>
    <property type="evidence" value="ECO:0007669"/>
    <property type="project" value="UniProtKB-KW"/>
</dbReference>
<dbReference type="AlphaFoldDB" id="A0A4U8Q2Z5"/>
<evidence type="ECO:0000313" key="5">
    <source>
        <dbReference type="EMBL" id="TLC98728.1"/>
    </source>
</evidence>
<dbReference type="InterPro" id="IPR050093">
    <property type="entry name" value="ABC_SmlMolc_Importer"/>
</dbReference>
<dbReference type="PANTHER" id="PTHR42781">
    <property type="entry name" value="SPERMIDINE/PUTRESCINE IMPORT ATP-BINDING PROTEIN POTA"/>
    <property type="match status" value="1"/>
</dbReference>
<dbReference type="PANTHER" id="PTHR42781:SF8">
    <property type="entry name" value="BICARBONATE TRANSPORT ATP-BINDING PROTEIN CMPC"/>
    <property type="match status" value="1"/>
</dbReference>
<dbReference type="EMBL" id="QGQD01000086">
    <property type="protein sequence ID" value="TLC98728.1"/>
    <property type="molecule type" value="Genomic_DNA"/>
</dbReference>
<gene>
    <name evidence="5" type="primary">tauB_2</name>
    <name evidence="5" type="ORF">DSM106044_04479</name>
</gene>
<dbReference type="InterPro" id="IPR027417">
    <property type="entry name" value="P-loop_NTPase"/>
</dbReference>
<keyword evidence="6" id="KW-1185">Reference proteome</keyword>
<keyword evidence="1" id="KW-0813">Transport</keyword>
<evidence type="ECO:0000256" key="1">
    <source>
        <dbReference type="ARBA" id="ARBA00022448"/>
    </source>
</evidence>
<keyword evidence="2" id="KW-0547">Nucleotide-binding</keyword>
<dbReference type="SMART" id="SM00382">
    <property type="entry name" value="AAA"/>
    <property type="match status" value="1"/>
</dbReference>
<dbReference type="Pfam" id="PF00005">
    <property type="entry name" value="ABC_tran"/>
    <property type="match status" value="1"/>
</dbReference>
<keyword evidence="3 5" id="KW-0067">ATP-binding</keyword>
<evidence type="ECO:0000313" key="6">
    <source>
        <dbReference type="Proteomes" id="UP000306509"/>
    </source>
</evidence>
<evidence type="ECO:0000256" key="2">
    <source>
        <dbReference type="ARBA" id="ARBA00022741"/>
    </source>
</evidence>
<dbReference type="SUPFAM" id="SSF52540">
    <property type="entry name" value="P-loop containing nucleoside triphosphate hydrolases"/>
    <property type="match status" value="1"/>
</dbReference>